<dbReference type="EMBL" id="JBHTJR010000037">
    <property type="protein sequence ID" value="MFD0992868.1"/>
    <property type="molecule type" value="Genomic_DNA"/>
</dbReference>
<dbReference type="EC" id="2.7.13.3" evidence="2"/>
<keyword evidence="7" id="KW-0067">ATP-binding</keyword>
<evidence type="ECO:0000256" key="4">
    <source>
        <dbReference type="SAM" id="Coils"/>
    </source>
</evidence>
<name>A0ABW3JTD7_9FLAO</name>
<gene>
    <name evidence="7" type="ORF">ACFQ1U_06595</name>
</gene>
<organism evidence="7 8">
    <name type="scientific">Tenacibaculum geojense</name>
    <dbReference type="NCBI Taxonomy" id="915352"/>
    <lineage>
        <taxon>Bacteria</taxon>
        <taxon>Pseudomonadati</taxon>
        <taxon>Bacteroidota</taxon>
        <taxon>Flavobacteriia</taxon>
        <taxon>Flavobacteriales</taxon>
        <taxon>Flavobacteriaceae</taxon>
        <taxon>Tenacibaculum</taxon>
    </lineage>
</organism>
<dbReference type="Pfam" id="PF02518">
    <property type="entry name" value="HATPase_c"/>
    <property type="match status" value="1"/>
</dbReference>
<dbReference type="CDD" id="cd00082">
    <property type="entry name" value="HisKA"/>
    <property type="match status" value="1"/>
</dbReference>
<proteinExistence type="predicted"/>
<dbReference type="Gene3D" id="3.30.565.10">
    <property type="entry name" value="Histidine kinase-like ATPase, C-terminal domain"/>
    <property type="match status" value="1"/>
</dbReference>
<feature type="domain" description="Histidine kinase" evidence="6">
    <location>
        <begin position="351"/>
        <end position="568"/>
    </location>
</feature>
<sequence length="569" mass="65266">MNFVKKVIILIGFFFSLSVLSQNKNFLQKKGDSICSNTKEVTFCKAIDFYRNGQYDSCYAYSNKAITLSKNTTEKDFFSCILGYSAFVKGLNKKSLSSILDISEDKDYRQTKNYLLGNIYLRLGKYEEAIEAIQNWLLNSSTASVAIKKVMFHNLAVSYMHIKKYKLAKKFFDKEFQLLNLKDTSAIIKAKMDLANVYYEQYLDDEAIPLFKEAYDLSVTFTDIEMKHNASKNMAIIEKNRKNFEKSVKYFNEYVKWKDSIWNRDRIIELADKDKEVAVAQKDKEIAIQEAEIKQKEAVQRGLLFGASGLLLFIAGLGFFYRKLKKQNAIISKQKEDLNVANKTKDYLFSVVSHDLRSPINTIKRQHLKLQKQLKNKEYDAVFETNNTAIALTESTSHLLNNVLHWSLDQNNQMSFNKDVYPLKPLIEQSVFDFEHIAEAKNIELTTNLDSSLLIKVDKESLKIVLRNLLDNALKYTPEEGKIGVKTFLNNENCIIEIQDTGQGISDEQLTKIKDLEDLTIDKINRSEGVGLGMLLCQTLIKKNHGKLIINSKIGQGTSIQIVLQTVKE</sequence>
<dbReference type="PANTHER" id="PTHR43547:SF2">
    <property type="entry name" value="HYBRID SIGNAL TRANSDUCTION HISTIDINE KINASE C"/>
    <property type="match status" value="1"/>
</dbReference>
<dbReference type="PANTHER" id="PTHR43547">
    <property type="entry name" value="TWO-COMPONENT HISTIDINE KINASE"/>
    <property type="match status" value="1"/>
</dbReference>
<dbReference type="InterPro" id="IPR003661">
    <property type="entry name" value="HisK_dim/P_dom"/>
</dbReference>
<keyword evidence="3" id="KW-0597">Phosphoprotein</keyword>
<evidence type="ECO:0000313" key="8">
    <source>
        <dbReference type="Proteomes" id="UP001597062"/>
    </source>
</evidence>
<evidence type="ECO:0000259" key="6">
    <source>
        <dbReference type="PROSITE" id="PS50109"/>
    </source>
</evidence>
<dbReference type="SUPFAM" id="SSF48452">
    <property type="entry name" value="TPR-like"/>
    <property type="match status" value="2"/>
</dbReference>
<accession>A0ABW3JTD7</accession>
<dbReference type="InterPro" id="IPR019734">
    <property type="entry name" value="TPR_rpt"/>
</dbReference>
<dbReference type="Pfam" id="PF13181">
    <property type="entry name" value="TPR_8"/>
    <property type="match status" value="1"/>
</dbReference>
<dbReference type="PROSITE" id="PS50109">
    <property type="entry name" value="HIS_KIN"/>
    <property type="match status" value="1"/>
</dbReference>
<reference evidence="8" key="1">
    <citation type="journal article" date="2019" name="Int. J. Syst. Evol. Microbiol.">
        <title>The Global Catalogue of Microorganisms (GCM) 10K type strain sequencing project: providing services to taxonomists for standard genome sequencing and annotation.</title>
        <authorList>
            <consortium name="The Broad Institute Genomics Platform"/>
            <consortium name="The Broad Institute Genome Sequencing Center for Infectious Disease"/>
            <person name="Wu L."/>
            <person name="Ma J."/>
        </authorList>
    </citation>
    <scope>NUCLEOTIDE SEQUENCE [LARGE SCALE GENOMIC DNA]</scope>
    <source>
        <strain evidence="8">CCUG 60527</strain>
    </source>
</reference>
<dbReference type="InterPro" id="IPR005467">
    <property type="entry name" value="His_kinase_dom"/>
</dbReference>
<dbReference type="PRINTS" id="PR00344">
    <property type="entry name" value="BCTRLSENSOR"/>
</dbReference>
<evidence type="ECO:0000313" key="7">
    <source>
        <dbReference type="EMBL" id="MFD0992868.1"/>
    </source>
</evidence>
<feature type="transmembrane region" description="Helical" evidence="5">
    <location>
        <begin position="302"/>
        <end position="321"/>
    </location>
</feature>
<dbReference type="InterPro" id="IPR004358">
    <property type="entry name" value="Sig_transdc_His_kin-like_C"/>
</dbReference>
<dbReference type="Gene3D" id="1.10.287.130">
    <property type="match status" value="1"/>
</dbReference>
<dbReference type="InterPro" id="IPR036890">
    <property type="entry name" value="HATPase_C_sf"/>
</dbReference>
<comment type="caution">
    <text evidence="7">The sequence shown here is derived from an EMBL/GenBank/DDBJ whole genome shotgun (WGS) entry which is preliminary data.</text>
</comment>
<keyword evidence="5" id="KW-0472">Membrane</keyword>
<dbReference type="GO" id="GO:0005524">
    <property type="term" value="F:ATP binding"/>
    <property type="evidence" value="ECO:0007669"/>
    <property type="project" value="UniProtKB-KW"/>
</dbReference>
<dbReference type="SUPFAM" id="SSF55874">
    <property type="entry name" value="ATPase domain of HSP90 chaperone/DNA topoisomerase II/histidine kinase"/>
    <property type="match status" value="1"/>
</dbReference>
<dbReference type="InterPro" id="IPR003594">
    <property type="entry name" value="HATPase_dom"/>
</dbReference>
<dbReference type="InterPro" id="IPR011990">
    <property type="entry name" value="TPR-like_helical_dom_sf"/>
</dbReference>
<protein>
    <recommendedName>
        <fullName evidence="2">histidine kinase</fullName>
        <ecNumber evidence="2">2.7.13.3</ecNumber>
    </recommendedName>
</protein>
<dbReference type="Proteomes" id="UP001597062">
    <property type="component" value="Unassembled WGS sequence"/>
</dbReference>
<keyword evidence="4" id="KW-0175">Coiled coil</keyword>
<keyword evidence="7" id="KW-0547">Nucleotide-binding</keyword>
<keyword evidence="5" id="KW-1133">Transmembrane helix</keyword>
<comment type="catalytic activity">
    <reaction evidence="1">
        <text>ATP + protein L-histidine = ADP + protein N-phospho-L-histidine.</text>
        <dbReference type="EC" id="2.7.13.3"/>
    </reaction>
</comment>
<dbReference type="CDD" id="cd00075">
    <property type="entry name" value="HATPase"/>
    <property type="match status" value="1"/>
</dbReference>
<keyword evidence="5" id="KW-0812">Transmembrane</keyword>
<evidence type="ECO:0000256" key="1">
    <source>
        <dbReference type="ARBA" id="ARBA00000085"/>
    </source>
</evidence>
<dbReference type="Gene3D" id="1.25.40.10">
    <property type="entry name" value="Tetratricopeptide repeat domain"/>
    <property type="match status" value="2"/>
</dbReference>
<keyword evidence="8" id="KW-1185">Reference proteome</keyword>
<evidence type="ECO:0000256" key="2">
    <source>
        <dbReference type="ARBA" id="ARBA00012438"/>
    </source>
</evidence>
<dbReference type="InterPro" id="IPR036097">
    <property type="entry name" value="HisK_dim/P_sf"/>
</dbReference>
<evidence type="ECO:0000256" key="5">
    <source>
        <dbReference type="SAM" id="Phobius"/>
    </source>
</evidence>
<feature type="coiled-coil region" evidence="4">
    <location>
        <begin position="279"/>
        <end position="341"/>
    </location>
</feature>
<dbReference type="SMART" id="SM00387">
    <property type="entry name" value="HATPase_c"/>
    <property type="match status" value="1"/>
</dbReference>
<evidence type="ECO:0000256" key="3">
    <source>
        <dbReference type="ARBA" id="ARBA00022553"/>
    </source>
</evidence>
<dbReference type="SUPFAM" id="SSF47384">
    <property type="entry name" value="Homodimeric domain of signal transducing histidine kinase"/>
    <property type="match status" value="1"/>
</dbReference>